<dbReference type="OrthoDB" id="5387995at2759"/>
<dbReference type="Proteomes" id="UP000054481">
    <property type="component" value="Unassembled WGS sequence"/>
</dbReference>
<proteinExistence type="predicted"/>
<reference evidence="2 3" key="1">
    <citation type="journal article" date="2014" name="Genome Biol. Evol.">
        <title>Comparative genomics and transcriptomics analyses reveal divergent lifestyle features of nematode endoparasitic fungus Hirsutella minnesotensis.</title>
        <authorList>
            <person name="Lai Y."/>
            <person name="Liu K."/>
            <person name="Zhang X."/>
            <person name="Zhang X."/>
            <person name="Li K."/>
            <person name="Wang N."/>
            <person name="Shu C."/>
            <person name="Wu Y."/>
            <person name="Wang C."/>
            <person name="Bushley K.E."/>
            <person name="Xiang M."/>
            <person name="Liu X."/>
        </authorList>
    </citation>
    <scope>NUCLEOTIDE SEQUENCE [LARGE SCALE GENOMIC DNA]</scope>
    <source>
        <strain evidence="2 3">3608</strain>
    </source>
</reference>
<name>A0A0F7ZVM2_9HYPO</name>
<protein>
    <submittedName>
        <fullName evidence="2">Uncharacterized protein</fullName>
    </submittedName>
</protein>
<dbReference type="EMBL" id="KQ030509">
    <property type="protein sequence ID" value="KJZ76858.1"/>
    <property type="molecule type" value="Genomic_DNA"/>
</dbReference>
<feature type="compositionally biased region" description="Basic and acidic residues" evidence="1">
    <location>
        <begin position="50"/>
        <end position="60"/>
    </location>
</feature>
<evidence type="ECO:0000256" key="1">
    <source>
        <dbReference type="SAM" id="MobiDB-lite"/>
    </source>
</evidence>
<feature type="compositionally biased region" description="Basic and acidic residues" evidence="1">
    <location>
        <begin position="283"/>
        <end position="293"/>
    </location>
</feature>
<keyword evidence="3" id="KW-1185">Reference proteome</keyword>
<evidence type="ECO:0000313" key="3">
    <source>
        <dbReference type="Proteomes" id="UP000054481"/>
    </source>
</evidence>
<feature type="region of interest" description="Disordered" evidence="1">
    <location>
        <begin position="1"/>
        <end position="133"/>
    </location>
</feature>
<dbReference type="AlphaFoldDB" id="A0A0F7ZVM2"/>
<feature type="region of interest" description="Disordered" evidence="1">
    <location>
        <begin position="224"/>
        <end position="260"/>
    </location>
</feature>
<sequence length="392" mass="42599">MALEVQRGPQQPQDAGPRWRLPSFLGASPRPDVIHFGSTPSKQPQAVPDAPKETTTHRSENLMQPQSRECRPAVRSPSARAARRPPPTPATSPRRDRTSQFLPIASLLNPNTGLKRRRHDLDVDGPNTATMSSKKRRLRLDLVTSPLSKPYSHPASHIHGRTDVKAIANRSVRLDAALAAQRKLPHLSSASFLRLSFMNRVRERLSSRGPALVRMARLDAATEPIEAAPRASSCQPSPRPEAGSKMQGGFGPPSVGTGRRVIVKRPERLLSARERLCQAPEKALPHPDSRTTAREPTSQTAAGDHGPPSLPEPRSSLPEPRVVGEVHERLPGVDSVTLCSDDDDAFQGIAKRPEGEYCGFGVRFGQTGPHCVGSGDGRADDSQMVGLPWIAR</sequence>
<accession>A0A0F7ZVM2</accession>
<organism evidence="2 3">
    <name type="scientific">Hirsutella minnesotensis 3608</name>
    <dbReference type="NCBI Taxonomy" id="1043627"/>
    <lineage>
        <taxon>Eukaryota</taxon>
        <taxon>Fungi</taxon>
        <taxon>Dikarya</taxon>
        <taxon>Ascomycota</taxon>
        <taxon>Pezizomycotina</taxon>
        <taxon>Sordariomycetes</taxon>
        <taxon>Hypocreomycetidae</taxon>
        <taxon>Hypocreales</taxon>
        <taxon>Ophiocordycipitaceae</taxon>
        <taxon>Hirsutella</taxon>
    </lineage>
</organism>
<feature type="region of interest" description="Disordered" evidence="1">
    <location>
        <begin position="276"/>
        <end position="319"/>
    </location>
</feature>
<evidence type="ECO:0000313" key="2">
    <source>
        <dbReference type="EMBL" id="KJZ76858.1"/>
    </source>
</evidence>
<gene>
    <name evidence="2" type="ORF">HIM_03735</name>
</gene>